<evidence type="ECO:0000256" key="14">
    <source>
        <dbReference type="SAM" id="SignalP"/>
    </source>
</evidence>
<proteinExistence type="inferred from homology"/>
<comment type="similarity">
    <text evidence="2 13">Belongs to the LolB family.</text>
</comment>
<dbReference type="PROSITE" id="PS51257">
    <property type="entry name" value="PROKAR_LIPOPROTEIN"/>
    <property type="match status" value="1"/>
</dbReference>
<evidence type="ECO:0000256" key="13">
    <source>
        <dbReference type="HAMAP-Rule" id="MF_00233"/>
    </source>
</evidence>
<evidence type="ECO:0000256" key="2">
    <source>
        <dbReference type="ARBA" id="ARBA00009696"/>
    </source>
</evidence>
<dbReference type="EMBL" id="SLZY01000002">
    <property type="protein sequence ID" value="TCS73481.1"/>
    <property type="molecule type" value="Genomic_DNA"/>
</dbReference>
<keyword evidence="7 13" id="KW-0653">Protein transport</keyword>
<evidence type="ECO:0000256" key="11">
    <source>
        <dbReference type="ARBA" id="ARBA00023237"/>
    </source>
</evidence>
<feature type="chain" id="PRO_5020999774" description="Outer-membrane lipoprotein LolB" evidence="14">
    <location>
        <begin position="26"/>
        <end position="189"/>
    </location>
</feature>
<dbReference type="Proteomes" id="UP000295135">
    <property type="component" value="Unassembled WGS sequence"/>
</dbReference>
<comment type="caution">
    <text evidence="15">The sequence shown here is derived from an EMBL/GenBank/DDBJ whole genome shotgun (WGS) entry which is preliminary data.</text>
</comment>
<sequence length="189" mass="19802">MLRALAGLGALAWLTACAPLPPIQAAAPEARPQPTAEAFHLEGRVSVRSAGQQFAGGIVWTRQGERQEILLRTPLGQGVAEVRLGPAGASLTDGAGNVREAADGEALLQEAIGVALPLAGLGHWLRGRPDPARPFAGVPDGQGGWASLEQDGWRIEYGSVTEAGLPSRLTAWRGDDLEIRLVVDAWQAP</sequence>
<dbReference type="Gene3D" id="2.50.20.10">
    <property type="entry name" value="Lipoprotein localisation LolA/LolB/LppX"/>
    <property type="match status" value="1"/>
</dbReference>
<dbReference type="HAMAP" id="MF_00233">
    <property type="entry name" value="LolB"/>
    <property type="match status" value="1"/>
</dbReference>
<reference evidence="15 16" key="1">
    <citation type="submission" date="2019-03" db="EMBL/GenBank/DDBJ databases">
        <title>Genomic Encyclopedia of Type Strains, Phase IV (KMG-IV): sequencing the most valuable type-strain genomes for metagenomic binning, comparative biology and taxonomic classification.</title>
        <authorList>
            <person name="Goeker M."/>
        </authorList>
    </citation>
    <scope>NUCLEOTIDE SEQUENCE [LARGE SCALE GENOMIC DNA]</scope>
    <source>
        <strain evidence="15 16">DSM 103923</strain>
    </source>
</reference>
<dbReference type="InterPro" id="IPR004565">
    <property type="entry name" value="OM_lipoprot_LolB"/>
</dbReference>
<dbReference type="GO" id="GO:0044874">
    <property type="term" value="P:lipoprotein localization to outer membrane"/>
    <property type="evidence" value="ECO:0007669"/>
    <property type="project" value="UniProtKB-UniRule"/>
</dbReference>
<dbReference type="Pfam" id="PF03550">
    <property type="entry name" value="LolB"/>
    <property type="match status" value="1"/>
</dbReference>
<keyword evidence="11 13" id="KW-0998">Cell outer membrane</keyword>
<dbReference type="CDD" id="cd16326">
    <property type="entry name" value="LolB"/>
    <property type="match status" value="1"/>
</dbReference>
<name>A0A4R3K0J7_9PROT</name>
<evidence type="ECO:0000313" key="16">
    <source>
        <dbReference type="Proteomes" id="UP000295135"/>
    </source>
</evidence>
<keyword evidence="10 13" id="KW-0143">Chaperone</keyword>
<accession>A0A4R3K0J7</accession>
<comment type="subcellular location">
    <subcellularLocation>
        <location evidence="1 13">Cell outer membrane</location>
        <topology evidence="1 13">Lipid-anchor</topology>
    </subcellularLocation>
</comment>
<dbReference type="GO" id="GO:0015031">
    <property type="term" value="P:protein transport"/>
    <property type="evidence" value="ECO:0007669"/>
    <property type="project" value="UniProtKB-KW"/>
</dbReference>
<dbReference type="RefSeq" id="WP_126458916.1">
    <property type="nucleotide sequence ID" value="NZ_AP018721.1"/>
</dbReference>
<keyword evidence="8 13" id="KW-0472">Membrane</keyword>
<evidence type="ECO:0000256" key="12">
    <source>
        <dbReference type="ARBA" id="ARBA00023288"/>
    </source>
</evidence>
<keyword evidence="16" id="KW-1185">Reference proteome</keyword>
<evidence type="ECO:0000256" key="1">
    <source>
        <dbReference type="ARBA" id="ARBA00004459"/>
    </source>
</evidence>
<evidence type="ECO:0000256" key="9">
    <source>
        <dbReference type="ARBA" id="ARBA00023139"/>
    </source>
</evidence>
<evidence type="ECO:0000256" key="6">
    <source>
        <dbReference type="ARBA" id="ARBA00022729"/>
    </source>
</evidence>
<evidence type="ECO:0000256" key="8">
    <source>
        <dbReference type="ARBA" id="ARBA00023136"/>
    </source>
</evidence>
<evidence type="ECO:0000256" key="4">
    <source>
        <dbReference type="ARBA" id="ARBA00016202"/>
    </source>
</evidence>
<keyword evidence="12 13" id="KW-0449">Lipoprotein</keyword>
<dbReference type="NCBIfam" id="TIGR00548">
    <property type="entry name" value="lolB"/>
    <property type="match status" value="1"/>
</dbReference>
<evidence type="ECO:0000313" key="15">
    <source>
        <dbReference type="EMBL" id="TCS73481.1"/>
    </source>
</evidence>
<dbReference type="SUPFAM" id="SSF89392">
    <property type="entry name" value="Prokaryotic lipoproteins and lipoprotein localization factors"/>
    <property type="match status" value="1"/>
</dbReference>
<comment type="subunit">
    <text evidence="3 13">Monomer.</text>
</comment>
<dbReference type="GO" id="GO:0009279">
    <property type="term" value="C:cell outer membrane"/>
    <property type="evidence" value="ECO:0007669"/>
    <property type="project" value="UniProtKB-SubCell"/>
</dbReference>
<dbReference type="InterPro" id="IPR029046">
    <property type="entry name" value="LolA/LolB/LppX"/>
</dbReference>
<dbReference type="OrthoDB" id="9797618at2"/>
<evidence type="ECO:0000256" key="3">
    <source>
        <dbReference type="ARBA" id="ARBA00011245"/>
    </source>
</evidence>
<protein>
    <recommendedName>
        <fullName evidence="4 13">Outer-membrane lipoprotein LolB</fullName>
    </recommendedName>
</protein>
<gene>
    <name evidence="13" type="primary">lolB</name>
    <name evidence="15" type="ORF">EDC61_102258</name>
</gene>
<keyword evidence="9 13" id="KW-0564">Palmitate</keyword>
<keyword evidence="5 13" id="KW-0813">Transport</keyword>
<dbReference type="AlphaFoldDB" id="A0A4R3K0J7"/>
<evidence type="ECO:0000256" key="10">
    <source>
        <dbReference type="ARBA" id="ARBA00023186"/>
    </source>
</evidence>
<evidence type="ECO:0000256" key="5">
    <source>
        <dbReference type="ARBA" id="ARBA00022448"/>
    </source>
</evidence>
<comment type="function">
    <text evidence="13">Plays a critical role in the incorporation of lipoproteins in the outer membrane after they are released by the LolA protein.</text>
</comment>
<evidence type="ECO:0000256" key="7">
    <source>
        <dbReference type="ARBA" id="ARBA00022927"/>
    </source>
</evidence>
<feature type="signal peptide" evidence="14">
    <location>
        <begin position="1"/>
        <end position="25"/>
    </location>
</feature>
<organism evidence="15 16">
    <name type="scientific">Sulfuritortus calidifontis</name>
    <dbReference type="NCBI Taxonomy" id="1914471"/>
    <lineage>
        <taxon>Bacteria</taxon>
        <taxon>Pseudomonadati</taxon>
        <taxon>Pseudomonadota</taxon>
        <taxon>Betaproteobacteria</taxon>
        <taxon>Nitrosomonadales</taxon>
        <taxon>Thiobacillaceae</taxon>
        <taxon>Sulfuritortus</taxon>
    </lineage>
</organism>
<keyword evidence="6 13" id="KW-0732">Signal</keyword>